<keyword evidence="3" id="KW-1185">Reference proteome</keyword>
<dbReference type="AlphaFoldDB" id="A0A168DMM8"/>
<reference evidence="2 3" key="1">
    <citation type="journal article" date="2016" name="Genome Biol. Evol.">
        <title>Divergent and convergent evolution of fungal pathogenicity.</title>
        <authorList>
            <person name="Shang Y."/>
            <person name="Xiao G."/>
            <person name="Zheng P."/>
            <person name="Cen K."/>
            <person name="Zhan S."/>
            <person name="Wang C."/>
        </authorList>
    </citation>
    <scope>NUCLEOTIDE SEQUENCE [LARGE SCALE GENOMIC DNA]</scope>
    <source>
        <strain evidence="2 3">ARSEF 7405</strain>
    </source>
</reference>
<dbReference type="VEuPathDB" id="FungiDB:AAP_00175"/>
<dbReference type="GO" id="GO:0070822">
    <property type="term" value="C:Sin3-type complex"/>
    <property type="evidence" value="ECO:0007669"/>
    <property type="project" value="TreeGrafter"/>
</dbReference>
<evidence type="ECO:0000313" key="2">
    <source>
        <dbReference type="EMBL" id="KZZ97914.1"/>
    </source>
</evidence>
<dbReference type="PANTHER" id="PTHR31011">
    <property type="entry name" value="PROTEIN STB2-RELATED"/>
    <property type="match status" value="1"/>
</dbReference>
<evidence type="ECO:0000313" key="3">
    <source>
        <dbReference type="Proteomes" id="UP000242877"/>
    </source>
</evidence>
<feature type="coiled-coil region" evidence="1">
    <location>
        <begin position="146"/>
        <end position="173"/>
    </location>
</feature>
<dbReference type="InterPro" id="IPR038919">
    <property type="entry name" value="STB2/STB2"/>
</dbReference>
<protein>
    <submittedName>
        <fullName evidence="2">Uncharacterized protein</fullName>
    </submittedName>
</protein>
<gene>
    <name evidence="2" type="ORF">AAP_00175</name>
</gene>
<dbReference type="PANTHER" id="PTHR31011:SF2">
    <property type="entry name" value="PROTEIN STB2-RELATED"/>
    <property type="match status" value="1"/>
</dbReference>
<dbReference type="EMBL" id="AZGZ01000001">
    <property type="protein sequence ID" value="KZZ97914.1"/>
    <property type="molecule type" value="Genomic_DNA"/>
</dbReference>
<dbReference type="Proteomes" id="UP000242877">
    <property type="component" value="Unassembled WGS sequence"/>
</dbReference>
<dbReference type="OrthoDB" id="19806at2759"/>
<comment type="caution">
    <text evidence="2">The sequence shown here is derived from an EMBL/GenBank/DDBJ whole genome shotgun (WGS) entry which is preliminary data.</text>
</comment>
<name>A0A168DMM8_9EURO</name>
<evidence type="ECO:0000256" key="1">
    <source>
        <dbReference type="SAM" id="Coils"/>
    </source>
</evidence>
<sequence>MGARNRLHAYGAPVPKDVFDIAGLKRGISSFQKSQKLERTRRLDRQTLDRLHRCTAKAASGDVGWAVPRAVKSTVVELGGKGGEMVMGMVGGKDKAGISEIETLDIDRFVQLVYGERSKWLWHGKSRKTGTDVSHQFDKEELMSKVADVEAGISDYEAHVEQIENRIRRIIGRENDDRKSWKSWFTSIWATAGAAKS</sequence>
<proteinExistence type="predicted"/>
<accession>A0A168DMM8</accession>
<organism evidence="2 3">
    <name type="scientific">Ascosphaera apis ARSEF 7405</name>
    <dbReference type="NCBI Taxonomy" id="392613"/>
    <lineage>
        <taxon>Eukaryota</taxon>
        <taxon>Fungi</taxon>
        <taxon>Dikarya</taxon>
        <taxon>Ascomycota</taxon>
        <taxon>Pezizomycotina</taxon>
        <taxon>Eurotiomycetes</taxon>
        <taxon>Eurotiomycetidae</taxon>
        <taxon>Onygenales</taxon>
        <taxon>Ascosphaeraceae</taxon>
        <taxon>Ascosphaera</taxon>
    </lineage>
</organism>
<keyword evidence="1" id="KW-0175">Coiled coil</keyword>